<evidence type="ECO:0000256" key="4">
    <source>
        <dbReference type="ARBA" id="ARBA00022833"/>
    </source>
</evidence>
<reference evidence="6 7" key="1">
    <citation type="submission" date="2018-11" db="EMBL/GenBank/DDBJ databases">
        <title>Vibrio ponticus strain CAIM 1751 pathogenic for the snapper Lutjanus guttatus.</title>
        <authorList>
            <person name="Soto-Rodriguez S."/>
            <person name="Lozano-Olvera R."/>
            <person name="Gomez-Gil B."/>
        </authorList>
    </citation>
    <scope>NUCLEOTIDE SEQUENCE [LARGE SCALE GENOMIC DNA]</scope>
    <source>
        <strain evidence="6 7">CAIM 1751</strain>
    </source>
</reference>
<keyword evidence="3" id="KW-0378">Hydrolase</keyword>
<dbReference type="EMBL" id="RKIK01000147">
    <property type="protein sequence ID" value="ROV57499.1"/>
    <property type="molecule type" value="Genomic_DNA"/>
</dbReference>
<evidence type="ECO:0000256" key="1">
    <source>
        <dbReference type="ARBA" id="ARBA00007749"/>
    </source>
</evidence>
<evidence type="ECO:0000259" key="5">
    <source>
        <dbReference type="SMART" id="SM00849"/>
    </source>
</evidence>
<keyword evidence="2" id="KW-0479">Metal-binding</keyword>
<dbReference type="InterPro" id="IPR001279">
    <property type="entry name" value="Metallo-B-lactamas"/>
</dbReference>
<accession>A0A3N3DSW1</accession>
<dbReference type="InterPro" id="IPR051013">
    <property type="entry name" value="MBL_superfamily_lactonases"/>
</dbReference>
<dbReference type="Gene3D" id="3.60.15.10">
    <property type="entry name" value="Ribonuclease Z/Hydroxyacylglutathione hydrolase-like"/>
    <property type="match status" value="1"/>
</dbReference>
<dbReference type="PANTHER" id="PTHR42978">
    <property type="entry name" value="QUORUM-QUENCHING LACTONASE YTNP-RELATED-RELATED"/>
    <property type="match status" value="1"/>
</dbReference>
<dbReference type="Pfam" id="PF00753">
    <property type="entry name" value="Lactamase_B"/>
    <property type="match status" value="1"/>
</dbReference>
<dbReference type="GO" id="GO:0016787">
    <property type="term" value="F:hydrolase activity"/>
    <property type="evidence" value="ECO:0007669"/>
    <property type="project" value="UniProtKB-KW"/>
</dbReference>
<sequence length="346" mass="38687">MFCRRDKTPPLSNGFEDQKVVKVHAIVPLLESTIQIMPFLLHLKLPRLGQLTRHFKKMEISLMNNRLLLLSLALPVTALANGFDHFNSDGKVDVSISVLDCGRIEARKPSMFNPNVSDEHPLQSANSCYLIQHPKGTLLWDTGLNDGLNKLTDGMEVMGGAFHFTLPITLNEQLTAMNIAPSDIDYLVLSHLHADHTGNANQFSAAKWLIQETEHQVAFDAEISAKIGFDLTQYQNLKDSVEVIKGDHQVFGDGSVVIVSAPGHTPGHQALYVDLPNYGPIVLSGDLYHSHQNRAQKAIPVFNQPEQTKASFARVEQLLKEKQAEIWIGHDIDEFNQKKLAPYRYQ</sequence>
<protein>
    <submittedName>
        <fullName evidence="6">N-acyl homoserine lactonase family protein</fullName>
    </submittedName>
</protein>
<dbReference type="AlphaFoldDB" id="A0A3N3DSW1"/>
<evidence type="ECO:0000313" key="7">
    <source>
        <dbReference type="Proteomes" id="UP000278792"/>
    </source>
</evidence>
<comment type="similarity">
    <text evidence="1">Belongs to the metallo-beta-lactamase superfamily.</text>
</comment>
<dbReference type="InterPro" id="IPR036866">
    <property type="entry name" value="RibonucZ/Hydroxyglut_hydro"/>
</dbReference>
<feature type="domain" description="Metallo-beta-lactamase" evidence="5">
    <location>
        <begin position="125"/>
        <end position="330"/>
    </location>
</feature>
<evidence type="ECO:0000313" key="6">
    <source>
        <dbReference type="EMBL" id="ROV57499.1"/>
    </source>
</evidence>
<keyword evidence="4" id="KW-0862">Zinc</keyword>
<dbReference type="CDD" id="cd07729">
    <property type="entry name" value="AHL_lactonase_MBL-fold"/>
    <property type="match status" value="1"/>
</dbReference>
<gene>
    <name evidence="6" type="ORF">EGH82_22790</name>
</gene>
<evidence type="ECO:0000256" key="3">
    <source>
        <dbReference type="ARBA" id="ARBA00022801"/>
    </source>
</evidence>
<comment type="caution">
    <text evidence="6">The sequence shown here is derived from an EMBL/GenBank/DDBJ whole genome shotgun (WGS) entry which is preliminary data.</text>
</comment>
<dbReference type="SUPFAM" id="SSF56281">
    <property type="entry name" value="Metallo-hydrolase/oxidoreductase"/>
    <property type="match status" value="1"/>
</dbReference>
<dbReference type="GO" id="GO:0046872">
    <property type="term" value="F:metal ion binding"/>
    <property type="evidence" value="ECO:0007669"/>
    <property type="project" value="UniProtKB-KW"/>
</dbReference>
<proteinExistence type="inferred from homology"/>
<dbReference type="Proteomes" id="UP000278792">
    <property type="component" value="Unassembled WGS sequence"/>
</dbReference>
<name>A0A3N3DSW1_9VIBR</name>
<dbReference type="PANTHER" id="PTHR42978:SF3">
    <property type="entry name" value="BLR3078 PROTEIN"/>
    <property type="match status" value="1"/>
</dbReference>
<dbReference type="SMART" id="SM00849">
    <property type="entry name" value="Lactamase_B"/>
    <property type="match status" value="1"/>
</dbReference>
<evidence type="ECO:0000256" key="2">
    <source>
        <dbReference type="ARBA" id="ARBA00022723"/>
    </source>
</evidence>
<organism evidence="6 7">
    <name type="scientific">Vibrio ponticus</name>
    <dbReference type="NCBI Taxonomy" id="265668"/>
    <lineage>
        <taxon>Bacteria</taxon>
        <taxon>Pseudomonadati</taxon>
        <taxon>Pseudomonadota</taxon>
        <taxon>Gammaproteobacteria</taxon>
        <taxon>Vibrionales</taxon>
        <taxon>Vibrionaceae</taxon>
        <taxon>Vibrio</taxon>
    </lineage>
</organism>